<evidence type="ECO:0000256" key="8">
    <source>
        <dbReference type="ARBA" id="ARBA00041995"/>
    </source>
</evidence>
<keyword evidence="15" id="KW-1185">Reference proteome</keyword>
<evidence type="ECO:0000256" key="11">
    <source>
        <dbReference type="HAMAP-Rule" id="MF_01547"/>
    </source>
</evidence>
<dbReference type="NCBIfam" id="NF008390">
    <property type="entry name" value="PRK11188.1"/>
    <property type="match status" value="1"/>
</dbReference>
<dbReference type="STRING" id="1123397.SAMN05660831_02463"/>
<evidence type="ECO:0000256" key="5">
    <source>
        <dbReference type="ARBA" id="ARBA00037569"/>
    </source>
</evidence>
<keyword evidence="1 11" id="KW-0698">rRNA processing</keyword>
<evidence type="ECO:0000256" key="1">
    <source>
        <dbReference type="ARBA" id="ARBA00022552"/>
    </source>
</evidence>
<feature type="binding site" evidence="11">
    <location>
        <position position="62"/>
    </location>
    <ligand>
        <name>S-adenosyl-L-methionine</name>
        <dbReference type="ChEBI" id="CHEBI:59789"/>
    </ligand>
</feature>
<evidence type="ECO:0000256" key="3">
    <source>
        <dbReference type="ARBA" id="ARBA00022679"/>
    </source>
</evidence>
<evidence type="ECO:0000256" key="7">
    <source>
        <dbReference type="ARBA" id="ARBA00041129"/>
    </source>
</evidence>
<evidence type="ECO:0000313" key="15">
    <source>
        <dbReference type="Proteomes" id="UP000198611"/>
    </source>
</evidence>
<dbReference type="RefSeq" id="WP_093429072.1">
    <property type="nucleotide sequence ID" value="NZ_FOMJ01000010.1"/>
</dbReference>
<comment type="catalytic activity">
    <reaction evidence="10 11">
        <text>uridine(2552) in 23S rRNA + S-adenosyl-L-methionine = 2'-O-methyluridine(2552) in 23S rRNA + S-adenosyl-L-homocysteine + H(+)</text>
        <dbReference type="Rhea" id="RHEA:42720"/>
        <dbReference type="Rhea" id="RHEA-COMP:10202"/>
        <dbReference type="Rhea" id="RHEA-COMP:10203"/>
        <dbReference type="ChEBI" id="CHEBI:15378"/>
        <dbReference type="ChEBI" id="CHEBI:57856"/>
        <dbReference type="ChEBI" id="CHEBI:59789"/>
        <dbReference type="ChEBI" id="CHEBI:65315"/>
        <dbReference type="ChEBI" id="CHEBI:74478"/>
        <dbReference type="EC" id="2.1.1.166"/>
    </reaction>
</comment>
<dbReference type="InterPro" id="IPR029063">
    <property type="entry name" value="SAM-dependent_MTases_sf"/>
</dbReference>
<feature type="binding site" evidence="11">
    <location>
        <position position="96"/>
    </location>
    <ligand>
        <name>S-adenosyl-L-methionine</name>
        <dbReference type="ChEBI" id="CHEBI:59789"/>
    </ligand>
</feature>
<keyword evidence="2 11" id="KW-0489">Methyltransferase</keyword>
<feature type="binding site" evidence="11">
    <location>
        <position position="80"/>
    </location>
    <ligand>
        <name>S-adenosyl-L-methionine</name>
        <dbReference type="ChEBI" id="CHEBI:59789"/>
    </ligand>
</feature>
<evidence type="ECO:0000256" key="6">
    <source>
        <dbReference type="ARBA" id="ARBA00038861"/>
    </source>
</evidence>
<dbReference type="EC" id="2.1.1.166" evidence="6 11"/>
<feature type="active site" description="Proton acceptor" evidence="11 12">
    <location>
        <position position="161"/>
    </location>
</feature>
<evidence type="ECO:0000313" key="14">
    <source>
        <dbReference type="EMBL" id="SFD85747.1"/>
    </source>
</evidence>
<keyword evidence="3 11" id="KW-0808">Transferase</keyword>
<feature type="binding site" evidence="11">
    <location>
        <position position="121"/>
    </location>
    <ligand>
        <name>S-adenosyl-L-methionine</name>
        <dbReference type="ChEBI" id="CHEBI:59789"/>
    </ligand>
</feature>
<comment type="subcellular location">
    <subcellularLocation>
        <location evidence="11">Cytoplasm</location>
    </subcellularLocation>
</comment>
<keyword evidence="4 11" id="KW-0949">S-adenosyl-L-methionine</keyword>
<evidence type="ECO:0000256" key="12">
    <source>
        <dbReference type="PIRSR" id="PIRSR005461-1"/>
    </source>
</evidence>
<dbReference type="AlphaFoldDB" id="A0A1I1VRR7"/>
<organism evidence="14 15">
    <name type="scientific">Thiohalospira halophila DSM 15071</name>
    <dbReference type="NCBI Taxonomy" id="1123397"/>
    <lineage>
        <taxon>Bacteria</taxon>
        <taxon>Pseudomonadati</taxon>
        <taxon>Pseudomonadota</taxon>
        <taxon>Gammaproteobacteria</taxon>
        <taxon>Thiohalospirales</taxon>
        <taxon>Thiohalospiraceae</taxon>
        <taxon>Thiohalospira</taxon>
    </lineage>
</organism>
<comment type="function">
    <text evidence="5 11">Specifically methylates the uridine in position 2552 of 23S rRNA at the 2'-O position of the ribose in the fully assembled 50S ribosomal subunit.</text>
</comment>
<feature type="binding site" evidence="11">
    <location>
        <position position="60"/>
    </location>
    <ligand>
        <name>S-adenosyl-L-methionine</name>
        <dbReference type="ChEBI" id="CHEBI:59789"/>
    </ligand>
</feature>
<protein>
    <recommendedName>
        <fullName evidence="7 11">Ribosomal RNA large subunit methyltransferase E</fullName>
        <ecNumber evidence="6 11">2.1.1.166</ecNumber>
    </recommendedName>
    <alternativeName>
        <fullName evidence="9 11">23S rRNA Um2552 methyltransferase</fullName>
    </alternativeName>
    <alternativeName>
        <fullName evidence="8 11">rRNA (uridine-2'-O-)-methyltransferase</fullName>
    </alternativeName>
</protein>
<keyword evidence="11" id="KW-0963">Cytoplasm</keyword>
<dbReference type="PANTHER" id="PTHR10920:SF18">
    <property type="entry name" value="RRNA METHYLTRANSFERASE 2, MITOCHONDRIAL"/>
    <property type="match status" value="1"/>
</dbReference>
<dbReference type="Proteomes" id="UP000198611">
    <property type="component" value="Unassembled WGS sequence"/>
</dbReference>
<dbReference type="HAMAP" id="MF_01547">
    <property type="entry name" value="RNA_methyltr_E"/>
    <property type="match status" value="1"/>
</dbReference>
<evidence type="ECO:0000256" key="9">
    <source>
        <dbReference type="ARBA" id="ARBA00042745"/>
    </source>
</evidence>
<comment type="similarity">
    <text evidence="11">Belongs to the class I-like SAM-binding methyltransferase superfamily. RNA methyltransferase RlmE family.</text>
</comment>
<accession>A0A1I1VRR7</accession>
<dbReference type="PIRSF" id="PIRSF005461">
    <property type="entry name" value="23S_rRNA_mtase"/>
    <property type="match status" value="1"/>
</dbReference>
<dbReference type="GO" id="GO:0005737">
    <property type="term" value="C:cytoplasm"/>
    <property type="evidence" value="ECO:0007669"/>
    <property type="project" value="UniProtKB-SubCell"/>
</dbReference>
<proteinExistence type="inferred from homology"/>
<dbReference type="OrthoDB" id="9790080at2"/>
<reference evidence="14 15" key="1">
    <citation type="submission" date="2016-10" db="EMBL/GenBank/DDBJ databases">
        <authorList>
            <person name="de Groot N.N."/>
        </authorList>
    </citation>
    <scope>NUCLEOTIDE SEQUENCE [LARGE SCALE GENOMIC DNA]</scope>
    <source>
        <strain evidence="14 15">HL3</strain>
    </source>
</reference>
<evidence type="ECO:0000259" key="13">
    <source>
        <dbReference type="Pfam" id="PF01728"/>
    </source>
</evidence>
<dbReference type="SUPFAM" id="SSF53335">
    <property type="entry name" value="S-adenosyl-L-methionine-dependent methyltransferases"/>
    <property type="match status" value="1"/>
</dbReference>
<evidence type="ECO:0000256" key="4">
    <source>
        <dbReference type="ARBA" id="ARBA00022691"/>
    </source>
</evidence>
<evidence type="ECO:0000256" key="10">
    <source>
        <dbReference type="ARBA" id="ARBA00048970"/>
    </source>
</evidence>
<dbReference type="InterPro" id="IPR015507">
    <property type="entry name" value="rRNA-MeTfrase_E"/>
</dbReference>
<sequence length="207" mass="22777">MARGGSSRRWLDEHERDPWVQRARSEGYRGRAAYKLTELDEREQLLAPGMTVVDLGAAPGAWSQYAARQVGDSGLVVALDILPMDPIPGVRILEGDFTEEATLQALLEVVGDRPVDLVLSDMAPNMSGVKAVDQPRSMELVELAEDLAGRVLRPGGSLVTKAFQGEGFDPFMARLKAGYQRVKTRKPEASRARSPEVYVLARDFRVV</sequence>
<feature type="domain" description="Ribosomal RNA methyltransferase FtsJ" evidence="13">
    <location>
        <begin position="28"/>
        <end position="204"/>
    </location>
</feature>
<dbReference type="EMBL" id="FOMJ01000010">
    <property type="protein sequence ID" value="SFD85747.1"/>
    <property type="molecule type" value="Genomic_DNA"/>
</dbReference>
<dbReference type="GO" id="GO:0008650">
    <property type="term" value="F:rRNA (uridine-2'-O-)-methyltransferase activity"/>
    <property type="evidence" value="ECO:0007669"/>
    <property type="project" value="UniProtKB-UniRule"/>
</dbReference>
<dbReference type="FunFam" id="3.40.50.150:FF:000005">
    <property type="entry name" value="Ribosomal RNA large subunit methyltransferase E"/>
    <property type="match status" value="1"/>
</dbReference>
<dbReference type="Pfam" id="PF01728">
    <property type="entry name" value="FtsJ"/>
    <property type="match status" value="1"/>
</dbReference>
<evidence type="ECO:0000256" key="2">
    <source>
        <dbReference type="ARBA" id="ARBA00022603"/>
    </source>
</evidence>
<name>A0A1I1VRR7_9GAMM</name>
<dbReference type="Gene3D" id="3.40.50.150">
    <property type="entry name" value="Vaccinia Virus protein VP39"/>
    <property type="match status" value="1"/>
</dbReference>
<dbReference type="InterPro" id="IPR050082">
    <property type="entry name" value="RNA_methyltr_RlmE"/>
</dbReference>
<dbReference type="InterPro" id="IPR002877">
    <property type="entry name" value="RNA_MeTrfase_FtsJ_dom"/>
</dbReference>
<gene>
    <name evidence="11" type="primary">rlmE</name>
    <name evidence="11" type="synonym">ftsJ</name>
    <name evidence="11" type="synonym">rrmJ</name>
    <name evidence="14" type="ORF">SAMN05660831_02463</name>
</gene>
<dbReference type="PANTHER" id="PTHR10920">
    <property type="entry name" value="RIBOSOMAL RNA METHYLTRANSFERASE"/>
    <property type="match status" value="1"/>
</dbReference>